<sequence length="166" mass="17444">MRRQVIVSGLVLMLVTGCASIKESRINPLNWFGKSEPVTVLNDGTAATVLPSLAPRKGYPNFVDTRPLAPVISDVNVVKSASGAIITATATLPTLGYFDAELVRVASADASVAAYEFRLRPPTSAAPTGTAAQRRITAAKSLSNEDLAGIRTILIKGAAGARQVRR</sequence>
<dbReference type="OrthoDB" id="7773807at2"/>
<dbReference type="RefSeq" id="WP_074640440.1">
    <property type="nucleotide sequence ID" value="NZ_FNBL01000001.1"/>
</dbReference>
<gene>
    <name evidence="1" type="ORF">SAMN04488117_101353</name>
</gene>
<organism evidence="1 2">
    <name type="scientific">Celeribacter baekdonensis</name>
    <dbReference type="NCBI Taxonomy" id="875171"/>
    <lineage>
        <taxon>Bacteria</taxon>
        <taxon>Pseudomonadati</taxon>
        <taxon>Pseudomonadota</taxon>
        <taxon>Alphaproteobacteria</taxon>
        <taxon>Rhodobacterales</taxon>
        <taxon>Roseobacteraceae</taxon>
        <taxon>Celeribacter</taxon>
    </lineage>
</organism>
<protein>
    <recommendedName>
        <fullName evidence="3">Lipoprotein</fullName>
    </recommendedName>
</protein>
<dbReference type="Proteomes" id="UP000182284">
    <property type="component" value="Unassembled WGS sequence"/>
</dbReference>
<evidence type="ECO:0000313" key="1">
    <source>
        <dbReference type="EMBL" id="SDE82162.1"/>
    </source>
</evidence>
<evidence type="ECO:0008006" key="3">
    <source>
        <dbReference type="Google" id="ProtNLM"/>
    </source>
</evidence>
<name>A0A1G7G1Z1_9RHOB</name>
<reference evidence="1 2" key="1">
    <citation type="submission" date="2016-10" db="EMBL/GenBank/DDBJ databases">
        <authorList>
            <person name="de Groot N.N."/>
        </authorList>
    </citation>
    <scope>NUCLEOTIDE SEQUENCE [LARGE SCALE GENOMIC DNA]</scope>
    <source>
        <strain evidence="1 2">DSM 27375</strain>
    </source>
</reference>
<dbReference type="AlphaFoldDB" id="A0A1G7G1Z1"/>
<evidence type="ECO:0000313" key="2">
    <source>
        <dbReference type="Proteomes" id="UP000182284"/>
    </source>
</evidence>
<accession>A0A1G7G1Z1</accession>
<proteinExistence type="predicted"/>
<dbReference type="EMBL" id="FNBL01000001">
    <property type="protein sequence ID" value="SDE82162.1"/>
    <property type="molecule type" value="Genomic_DNA"/>
</dbReference>
<dbReference type="PROSITE" id="PS51257">
    <property type="entry name" value="PROKAR_LIPOPROTEIN"/>
    <property type="match status" value="1"/>
</dbReference>